<dbReference type="CDD" id="cd03249">
    <property type="entry name" value="ABC_MTABC3_MDL1_MDL2"/>
    <property type="match status" value="1"/>
</dbReference>
<evidence type="ECO:0000256" key="4">
    <source>
        <dbReference type="ARBA" id="ARBA00022741"/>
    </source>
</evidence>
<protein>
    <recommendedName>
        <fullName evidence="13">ABC transporter B family member 26, chloroplastic</fullName>
    </recommendedName>
</protein>
<dbReference type="Gramene" id="Mp1g18530.1">
    <property type="protein sequence ID" value="Mp1g18530.1.cds"/>
    <property type="gene ID" value="Mp1g18530"/>
</dbReference>
<reference evidence="12" key="1">
    <citation type="journal article" date="2017" name="Cell">
        <title>Insights into land plant evolution garnered from the Marchantia polymorpha genome.</title>
        <authorList>
            <person name="Bowman J.L."/>
            <person name="Kohchi T."/>
            <person name="Yamato K.T."/>
            <person name="Jenkins J."/>
            <person name="Shu S."/>
            <person name="Ishizaki K."/>
            <person name="Yamaoka S."/>
            <person name="Nishihama R."/>
            <person name="Nakamura Y."/>
            <person name="Berger F."/>
            <person name="Adam C."/>
            <person name="Aki S.S."/>
            <person name="Althoff F."/>
            <person name="Araki T."/>
            <person name="Arteaga-Vazquez M.A."/>
            <person name="Balasubrmanian S."/>
            <person name="Barry K."/>
            <person name="Bauer D."/>
            <person name="Boehm C.R."/>
            <person name="Briginshaw L."/>
            <person name="Caballero-Perez J."/>
            <person name="Catarino B."/>
            <person name="Chen F."/>
            <person name="Chiyoda S."/>
            <person name="Chovatia M."/>
            <person name="Davies K.M."/>
            <person name="Delmans M."/>
            <person name="Demura T."/>
            <person name="Dierschke T."/>
            <person name="Dolan L."/>
            <person name="Dorantes-Acosta A.E."/>
            <person name="Eklund D.M."/>
            <person name="Florent S.N."/>
            <person name="Flores-Sandoval E."/>
            <person name="Fujiyama A."/>
            <person name="Fukuzawa H."/>
            <person name="Galik B."/>
            <person name="Grimanelli D."/>
            <person name="Grimwood J."/>
            <person name="Grossniklaus U."/>
            <person name="Hamada T."/>
            <person name="Haseloff J."/>
            <person name="Hetherington A.J."/>
            <person name="Higo A."/>
            <person name="Hirakawa Y."/>
            <person name="Hundley H.N."/>
            <person name="Ikeda Y."/>
            <person name="Inoue K."/>
            <person name="Inoue S.I."/>
            <person name="Ishida S."/>
            <person name="Jia Q."/>
            <person name="Kakita M."/>
            <person name="Kanazawa T."/>
            <person name="Kawai Y."/>
            <person name="Kawashima T."/>
            <person name="Kennedy M."/>
            <person name="Kinose K."/>
            <person name="Kinoshita T."/>
            <person name="Kohara Y."/>
            <person name="Koide E."/>
            <person name="Komatsu K."/>
            <person name="Kopischke S."/>
            <person name="Kubo M."/>
            <person name="Kyozuka J."/>
            <person name="Lagercrantz U."/>
            <person name="Lin S.S."/>
            <person name="Lindquist E."/>
            <person name="Lipzen A.M."/>
            <person name="Lu C.W."/>
            <person name="De Luna E."/>
            <person name="Martienssen R.A."/>
            <person name="Minamino N."/>
            <person name="Mizutani M."/>
            <person name="Mizutani M."/>
            <person name="Mochizuki N."/>
            <person name="Monte I."/>
            <person name="Mosher R."/>
            <person name="Nagasaki H."/>
            <person name="Nakagami H."/>
            <person name="Naramoto S."/>
            <person name="Nishitani K."/>
            <person name="Ohtani M."/>
            <person name="Okamoto T."/>
            <person name="Okumura M."/>
            <person name="Phillips J."/>
            <person name="Pollak B."/>
            <person name="Reinders A."/>
            <person name="Rovekamp M."/>
            <person name="Sano R."/>
            <person name="Sawa S."/>
            <person name="Schmid M.W."/>
            <person name="Shirakawa M."/>
            <person name="Solano R."/>
            <person name="Spunde A."/>
            <person name="Suetsugu N."/>
            <person name="Sugano S."/>
            <person name="Sugiyama A."/>
            <person name="Sun R."/>
            <person name="Suzuki Y."/>
            <person name="Takenaka M."/>
            <person name="Takezawa D."/>
            <person name="Tomogane H."/>
            <person name="Tsuzuki M."/>
            <person name="Ueda T."/>
            <person name="Umeda M."/>
            <person name="Ward J.M."/>
            <person name="Watanabe Y."/>
            <person name="Yazaki K."/>
            <person name="Yokoyama R."/>
            <person name="Yoshitake Y."/>
            <person name="Yotsui I."/>
            <person name="Zachgo S."/>
            <person name="Schmutz J."/>
        </authorList>
    </citation>
    <scope>NUCLEOTIDE SEQUENCE [LARGE SCALE GENOMIC DNA]</scope>
    <source>
        <strain evidence="12">Tak-1</strain>
    </source>
</reference>
<evidence type="ECO:0000259" key="9">
    <source>
        <dbReference type="PROSITE" id="PS50893"/>
    </source>
</evidence>
<dbReference type="Pfam" id="PF00664">
    <property type="entry name" value="ABC_membrane"/>
    <property type="match status" value="1"/>
</dbReference>
<dbReference type="PROSITE" id="PS50893">
    <property type="entry name" value="ABC_TRANSPORTER_2"/>
    <property type="match status" value="1"/>
</dbReference>
<evidence type="ECO:0000256" key="3">
    <source>
        <dbReference type="ARBA" id="ARBA00022692"/>
    </source>
</evidence>
<keyword evidence="3 8" id="KW-0812">Transmembrane</keyword>
<dbReference type="Gene3D" id="3.40.50.300">
    <property type="entry name" value="P-loop containing nucleotide triphosphate hydrolases"/>
    <property type="match status" value="1"/>
</dbReference>
<name>A0A2R6XVQ1_MARPO</name>
<gene>
    <name evidence="11" type="ORF">MARPO_0001s0191</name>
</gene>
<accession>A0A2R6XVQ1</accession>
<keyword evidence="7 8" id="KW-0472">Membrane</keyword>
<dbReference type="InterPro" id="IPR003593">
    <property type="entry name" value="AAA+_ATPase"/>
</dbReference>
<dbReference type="Pfam" id="PF00005">
    <property type="entry name" value="ABC_tran"/>
    <property type="match status" value="1"/>
</dbReference>
<dbReference type="GO" id="GO:0005743">
    <property type="term" value="C:mitochondrial inner membrane"/>
    <property type="evidence" value="ECO:0007669"/>
    <property type="project" value="UniProtKB-SubCell"/>
</dbReference>
<dbReference type="PROSITE" id="PS50929">
    <property type="entry name" value="ABC_TM1F"/>
    <property type="match status" value="1"/>
</dbReference>
<feature type="domain" description="ABC transporter" evidence="9">
    <location>
        <begin position="534"/>
        <end position="774"/>
    </location>
</feature>
<dbReference type="EMBL" id="KZ772673">
    <property type="protein sequence ID" value="PTQ50156.1"/>
    <property type="molecule type" value="Genomic_DNA"/>
</dbReference>
<dbReference type="OMA" id="CRLYEPQ"/>
<proteinExistence type="predicted"/>
<dbReference type="InterPro" id="IPR027417">
    <property type="entry name" value="P-loop_NTPase"/>
</dbReference>
<dbReference type="CDD" id="cd18572">
    <property type="entry name" value="ABC_6TM_TAP"/>
    <property type="match status" value="1"/>
</dbReference>
<dbReference type="PROSITE" id="PS00211">
    <property type="entry name" value="ABC_TRANSPORTER_1"/>
    <property type="match status" value="1"/>
</dbReference>
<dbReference type="SUPFAM" id="SSF90123">
    <property type="entry name" value="ABC transporter transmembrane region"/>
    <property type="match status" value="1"/>
</dbReference>
<evidence type="ECO:0000256" key="5">
    <source>
        <dbReference type="ARBA" id="ARBA00022840"/>
    </source>
</evidence>
<dbReference type="GO" id="GO:0015421">
    <property type="term" value="F:ABC-type oligopeptide transporter activity"/>
    <property type="evidence" value="ECO:0000318"/>
    <property type="project" value="GO_Central"/>
</dbReference>
<keyword evidence="4" id="KW-0547">Nucleotide-binding</keyword>
<dbReference type="SMART" id="SM00382">
    <property type="entry name" value="AAA"/>
    <property type="match status" value="1"/>
</dbReference>
<feature type="transmembrane region" description="Helical" evidence="8">
    <location>
        <begin position="260"/>
        <end position="282"/>
    </location>
</feature>
<evidence type="ECO:0008006" key="13">
    <source>
        <dbReference type="Google" id="ProtNLM"/>
    </source>
</evidence>
<feature type="domain" description="ABC transmembrane type-1" evidence="10">
    <location>
        <begin position="221"/>
        <end position="500"/>
    </location>
</feature>
<dbReference type="AlphaFoldDB" id="A0A2R6XVQ1"/>
<evidence type="ECO:0000259" key="10">
    <source>
        <dbReference type="PROSITE" id="PS50929"/>
    </source>
</evidence>
<evidence type="ECO:0000256" key="2">
    <source>
        <dbReference type="ARBA" id="ARBA00022448"/>
    </source>
</evidence>
<dbReference type="InterPro" id="IPR003439">
    <property type="entry name" value="ABC_transporter-like_ATP-bd"/>
</dbReference>
<keyword evidence="6 8" id="KW-1133">Transmembrane helix</keyword>
<dbReference type="InterPro" id="IPR039421">
    <property type="entry name" value="Type_1_exporter"/>
</dbReference>
<sequence length="780" mass="86440">MGTASAGLLSWHNCTVGTLQGVDDQQQIGCRIRGNSIRRNYGRSLHRLSSSGMAVRRACLAKWYGGNRDRLKEVRSERTKHGSKCNKSFDTLVLSKSWNGPGYPPVVQRRLQISTVVCNVASESGAFGNNGSVDRLVDILTPGPEAKENGSASSAGPQAESKGLFYQLRRIWQAFLSILPYGSWWNVGDRVENDKASITFISAMHRLWELISPDKLVIGTAFFALVVAALSEITIPHFVAATIFSAQGGLTDKFYKNAKLLAVMSCTYGLFSGLRGGCFGVANQILVRRMREKLFTNLLNQDIAFFDMEAVGALTSRLGSDCQQVSRIIGNDLNVMFRNGLQGLGAFIYLMTLSWQLAISTFVICSTMWCFMRFYGRYQKSTAKTAQDSVASANEVAEETLSLARVVRTFGTEKDEVARYTKWSKRLVDINLRQNVAYGFWTWSSNTLYNATQVVALLIGGGYVMTGQISAEQLTKFVLYSEWVVHSTWWVGDHWASLMQAIGASEKVFNLLDLPPSTQLVSKGRKLPEVRGRIQFNDICFQYPARPQVPVLRNVSFSIFPGELVAVVGLSGSGKSTIVGLLLRLYEPSHGQILIDGVPLNDLDIKWFRHQLGVVSQEPRLFSMDIASNISYGCSRSITTQDIEKAAKQANAHDFIMALPDGYKTIVDNVRLSGGQKQRIAIARALLRDPAILVLDEATSALDSESEHLVQKALDRAMRGDGKRKRTVLVIAHRLSTIRAAHRIVVMHQGQIAEMGSHDELIKLDGEYARLTRRQLSTLP</sequence>
<evidence type="ECO:0000256" key="6">
    <source>
        <dbReference type="ARBA" id="ARBA00022989"/>
    </source>
</evidence>
<evidence type="ECO:0000313" key="12">
    <source>
        <dbReference type="Proteomes" id="UP000244005"/>
    </source>
</evidence>
<dbReference type="InterPro" id="IPR017871">
    <property type="entry name" value="ABC_transporter-like_CS"/>
</dbReference>
<dbReference type="GO" id="GO:0016887">
    <property type="term" value="F:ATP hydrolysis activity"/>
    <property type="evidence" value="ECO:0007669"/>
    <property type="project" value="InterPro"/>
</dbReference>
<dbReference type="Proteomes" id="UP000244005">
    <property type="component" value="Unassembled WGS sequence"/>
</dbReference>
<dbReference type="OrthoDB" id="6500128at2759"/>
<dbReference type="PANTHER" id="PTHR43394">
    <property type="entry name" value="ATP-DEPENDENT PERMEASE MDL1, MITOCHONDRIAL"/>
    <property type="match status" value="1"/>
</dbReference>
<dbReference type="SUPFAM" id="SSF52540">
    <property type="entry name" value="P-loop containing nucleoside triphosphate hydrolases"/>
    <property type="match status" value="1"/>
</dbReference>
<keyword evidence="2" id="KW-0813">Transport</keyword>
<evidence type="ECO:0000313" key="11">
    <source>
        <dbReference type="EMBL" id="PTQ50156.1"/>
    </source>
</evidence>
<dbReference type="PANTHER" id="PTHR43394:SF19">
    <property type="entry name" value="ABC TRANSPORTER B FAMILY"/>
    <property type="match status" value="1"/>
</dbReference>
<keyword evidence="5" id="KW-0067">ATP-binding</keyword>
<dbReference type="FunFam" id="3.40.50.300:FF:000403">
    <property type="entry name" value="ATP-binding cassette sub-family B member 8, mitochondrial"/>
    <property type="match status" value="1"/>
</dbReference>
<dbReference type="GO" id="GO:0005524">
    <property type="term" value="F:ATP binding"/>
    <property type="evidence" value="ECO:0007669"/>
    <property type="project" value="UniProtKB-KW"/>
</dbReference>
<keyword evidence="12" id="KW-1185">Reference proteome</keyword>
<dbReference type="InterPro" id="IPR011527">
    <property type="entry name" value="ABC1_TM_dom"/>
</dbReference>
<evidence type="ECO:0000256" key="8">
    <source>
        <dbReference type="SAM" id="Phobius"/>
    </source>
</evidence>
<evidence type="ECO:0000256" key="7">
    <source>
        <dbReference type="ARBA" id="ARBA00023136"/>
    </source>
</evidence>
<dbReference type="Gene3D" id="1.20.1560.10">
    <property type="entry name" value="ABC transporter type 1, transmembrane domain"/>
    <property type="match status" value="1"/>
</dbReference>
<dbReference type="InterPro" id="IPR036640">
    <property type="entry name" value="ABC1_TM_sf"/>
</dbReference>
<comment type="subcellular location">
    <subcellularLocation>
        <location evidence="1">Mitochondrion inner membrane</location>
        <topology evidence="1">Multi-pass membrane protein</topology>
    </subcellularLocation>
</comment>
<feature type="transmembrane region" description="Helical" evidence="8">
    <location>
        <begin position="346"/>
        <end position="369"/>
    </location>
</feature>
<feature type="transmembrane region" description="Helical" evidence="8">
    <location>
        <begin position="216"/>
        <end position="240"/>
    </location>
</feature>
<evidence type="ECO:0000256" key="1">
    <source>
        <dbReference type="ARBA" id="ARBA00004448"/>
    </source>
</evidence>
<organism evidence="11 12">
    <name type="scientific">Marchantia polymorpha</name>
    <name type="common">Common liverwort</name>
    <name type="synonym">Marchantia aquatica</name>
    <dbReference type="NCBI Taxonomy" id="3197"/>
    <lineage>
        <taxon>Eukaryota</taxon>
        <taxon>Viridiplantae</taxon>
        <taxon>Streptophyta</taxon>
        <taxon>Embryophyta</taxon>
        <taxon>Marchantiophyta</taxon>
        <taxon>Marchantiopsida</taxon>
        <taxon>Marchantiidae</taxon>
        <taxon>Marchantiales</taxon>
        <taxon>Marchantiaceae</taxon>
        <taxon>Marchantia</taxon>
    </lineage>
</organism>